<gene>
    <name evidence="2" type="ORF">LPB303_00035</name>
</gene>
<reference evidence="2 3" key="1">
    <citation type="submission" date="2016-02" db="EMBL/GenBank/DDBJ databases">
        <title>Draft genome sequence of Polaribacter atrinae KACC17473.</title>
        <authorList>
            <person name="Shin S.-K."/>
            <person name="Yi H."/>
        </authorList>
    </citation>
    <scope>NUCLEOTIDE SEQUENCE [LARGE SCALE GENOMIC DNA]</scope>
    <source>
        <strain evidence="2 3">KACC 17473</strain>
    </source>
</reference>
<keyword evidence="3" id="KW-1185">Reference proteome</keyword>
<feature type="coiled-coil region" evidence="1">
    <location>
        <begin position="558"/>
        <end position="592"/>
    </location>
</feature>
<dbReference type="EMBL" id="LVWE01000001">
    <property type="protein sequence ID" value="OAD46682.1"/>
    <property type="molecule type" value="Genomic_DNA"/>
</dbReference>
<dbReference type="AlphaFoldDB" id="A0A176TFP9"/>
<dbReference type="OrthoDB" id="627374at2"/>
<comment type="caution">
    <text evidence="2">The sequence shown here is derived from an EMBL/GenBank/DDBJ whole genome shotgun (WGS) entry which is preliminary data.</text>
</comment>
<accession>A0A176TFP9</accession>
<proteinExistence type="predicted"/>
<evidence type="ECO:0000313" key="3">
    <source>
        <dbReference type="Proteomes" id="UP000076923"/>
    </source>
</evidence>
<name>A0A176TFP9_9FLAO</name>
<dbReference type="STRING" id="1333662.LPB303_00035"/>
<evidence type="ECO:0000313" key="2">
    <source>
        <dbReference type="EMBL" id="OAD46682.1"/>
    </source>
</evidence>
<sequence length="795" mass="92205">MKIIESKLVAETDLPLQLNVSFNKIFDLFKKYTDIEYAKHPYHSSAKKMVQLINKHPELNNGFSDYSLLEKYKEQIDLLLNPLFPEPLLLNEIKAASIPFSFTSFKFSNRFENILKNAGDNFELNVRNFEDDSMYIMACTFILSYVYGFNVDVKRPFYFDIPDGTTGTMKYYRTTFNADFSDITATKDAPILTEKDFKELLNNFDNIALWKEKFPPNSYIFKGFGLISLFDVTSEEMLSSIKANLLEGGKDLIPKLQSNLRDFYSIKDLKLGYSIFDNINTKICETQVNKSNSLILNHGTEINCDSTYFCNSIMQKVFKDHETFIISDVAEYGLKTNNNLFSQNLQKNNIQSIILIPIKATDNGDLALLEIASPRAYDLNSVNINKLKDIIPVFEVAVKRTSEEHQNILEATIQENYTSIHSSVKWRFYEAAEKYHAARQNNSNAKLDEIVFNEVYPLFGQSDIKGSSTARNEAIQEDLTTQLTLAITVLKDACKTERLPIYNELMFRVSSYLIDVKKGLNAGDEINILDFLGREIYPVFNHINNISTELSKKVSVYMNRLDKDLNVVYEKRKEYENSVTLLNDKLAQFLDNKQKQAQEMFPHYFERYKTDGVEYNMYIGQTITKNRKFDSLYLYNLRLWQLQTTYEMENLAFYERKNMQHDLQVASLILVHSNAMAIKFRMDEKQFDVDGAYNIRYEIIKKRIDKANIKGTNERLTVPGKIAIVYSQDKDAIEYIKYINYLQSKNQLGKIEFLELEDLQGASGLKALRVEVKYQENFDVNKTITFNDLIKEIEA</sequence>
<keyword evidence="1" id="KW-0175">Coiled coil</keyword>
<evidence type="ECO:0000256" key="1">
    <source>
        <dbReference type="SAM" id="Coils"/>
    </source>
</evidence>
<dbReference type="RefSeq" id="WP_068446864.1">
    <property type="nucleotide sequence ID" value="NZ_CP150660.1"/>
</dbReference>
<organism evidence="2 3">
    <name type="scientific">Polaribacter atrinae</name>
    <dbReference type="NCBI Taxonomy" id="1333662"/>
    <lineage>
        <taxon>Bacteria</taxon>
        <taxon>Pseudomonadati</taxon>
        <taxon>Bacteroidota</taxon>
        <taxon>Flavobacteriia</taxon>
        <taxon>Flavobacteriales</taxon>
        <taxon>Flavobacteriaceae</taxon>
    </lineage>
</organism>
<dbReference type="Proteomes" id="UP000076923">
    <property type="component" value="Unassembled WGS sequence"/>
</dbReference>
<protein>
    <recommendedName>
        <fullName evidence="4">GAF domain-containing protein</fullName>
    </recommendedName>
</protein>
<evidence type="ECO:0008006" key="4">
    <source>
        <dbReference type="Google" id="ProtNLM"/>
    </source>
</evidence>